<feature type="transmembrane region" description="Helical" evidence="1">
    <location>
        <begin position="60"/>
        <end position="83"/>
    </location>
</feature>
<sequence>MEAFRSHNGEKLYDGPPDGGYGWWIAAGHFINIGIGYGFTKSFGIFFPYIKEEYSVDNTTTSLVFSIMMFTQYSGSLIGNLIYRQYGPRLTLMTGGILCGTGLILWALLKSLFALYLGVGLFVGLGFSFVILVGNSTLSRYFKKRRPQALAFSMTGVPVMSIIFPLVYEFLYETFGMYGAVLIVGAIQLNVCVGASFFRPINLKSDHTGTANLTIIKKLSNAFGRLIRNPNFLMYSTSIILSICSGIDLISRPLGGRLCSTKFIREKLGTFETFSLCVIALGCCNLFAPFWVNSFNTFAAYGVIFGLCFGLTIGVEWSNVSELVETDILSDAITFIQLETSIGVLLAPLAGGYISDKTGDYSYVFYIAGFLLLAAAAFAAAVAVRRRCSLKEMVVEEVEQVGAPRKSSIMQEKDGFEMTNSVMLAAPEGSQIVNSKSFLGVNVAVNPNARFRGKTKEETDLVIYLIFFKYFFLICLKS</sequence>
<name>E4XWK7_OIKDI</name>
<keyword evidence="1" id="KW-1133">Transmembrane helix</keyword>
<proteinExistence type="predicted"/>
<evidence type="ECO:0000256" key="1">
    <source>
        <dbReference type="SAM" id="Phobius"/>
    </source>
</evidence>
<dbReference type="InParanoid" id="E4XWK7"/>
<keyword evidence="1" id="KW-0812">Transmembrane</keyword>
<dbReference type="EMBL" id="FN653246">
    <property type="protein sequence ID" value="CBY14062.1"/>
    <property type="molecule type" value="Genomic_DNA"/>
</dbReference>
<reference evidence="2" key="1">
    <citation type="journal article" date="2010" name="Science">
        <title>Plasticity of animal genome architecture unmasked by rapid evolution of a pelagic tunicate.</title>
        <authorList>
            <person name="Denoeud F."/>
            <person name="Henriet S."/>
            <person name="Mungpakdee S."/>
            <person name="Aury J.M."/>
            <person name="Da Silva C."/>
            <person name="Brinkmann H."/>
            <person name="Mikhaleva J."/>
            <person name="Olsen L.C."/>
            <person name="Jubin C."/>
            <person name="Canestro C."/>
            <person name="Bouquet J.M."/>
            <person name="Danks G."/>
            <person name="Poulain J."/>
            <person name="Campsteijn C."/>
            <person name="Adamski M."/>
            <person name="Cross I."/>
            <person name="Yadetie F."/>
            <person name="Muffato M."/>
            <person name="Louis A."/>
            <person name="Butcher S."/>
            <person name="Tsagkogeorga G."/>
            <person name="Konrad A."/>
            <person name="Singh S."/>
            <person name="Jensen M.F."/>
            <person name="Cong E.H."/>
            <person name="Eikeseth-Otteraa H."/>
            <person name="Noel B."/>
            <person name="Anthouard V."/>
            <person name="Porcel B.M."/>
            <person name="Kachouri-Lafond R."/>
            <person name="Nishino A."/>
            <person name="Ugolini M."/>
            <person name="Chourrout P."/>
            <person name="Nishida H."/>
            <person name="Aasland R."/>
            <person name="Huzurbazar S."/>
            <person name="Westhof E."/>
            <person name="Delsuc F."/>
            <person name="Lehrach H."/>
            <person name="Reinhardt R."/>
            <person name="Weissenbach J."/>
            <person name="Roy S.W."/>
            <person name="Artiguenave F."/>
            <person name="Postlethwait J.H."/>
            <person name="Manak J.R."/>
            <person name="Thompson E.M."/>
            <person name="Jaillon O."/>
            <person name="Du Pasquier L."/>
            <person name="Boudinot P."/>
            <person name="Liberles D.A."/>
            <person name="Volff J.N."/>
            <person name="Philippe H."/>
            <person name="Lenhard B."/>
            <person name="Roest Crollius H."/>
            <person name="Wincker P."/>
            <person name="Chourrout D."/>
        </authorList>
    </citation>
    <scope>NUCLEOTIDE SEQUENCE [LARGE SCALE GENOMIC DNA]</scope>
</reference>
<feature type="transmembrane region" description="Helical" evidence="1">
    <location>
        <begin position="298"/>
        <end position="320"/>
    </location>
</feature>
<keyword evidence="1" id="KW-0472">Membrane</keyword>
<feature type="transmembrane region" description="Helical" evidence="1">
    <location>
        <begin position="332"/>
        <end position="351"/>
    </location>
</feature>
<dbReference type="GO" id="GO:0008028">
    <property type="term" value="F:monocarboxylic acid transmembrane transporter activity"/>
    <property type="evidence" value="ECO:0007669"/>
    <property type="project" value="TreeGrafter"/>
</dbReference>
<dbReference type="OrthoDB" id="2213137at2759"/>
<dbReference type="InterPro" id="IPR050327">
    <property type="entry name" value="Proton-linked_MCT"/>
</dbReference>
<feature type="transmembrane region" description="Helical" evidence="1">
    <location>
        <begin position="90"/>
        <end position="109"/>
    </location>
</feature>
<gene>
    <name evidence="2" type="ORF">GSOID_T00007028001</name>
</gene>
<dbReference type="PANTHER" id="PTHR11360">
    <property type="entry name" value="MONOCARBOXYLATE TRANSPORTER"/>
    <property type="match status" value="1"/>
</dbReference>
<organism evidence="2">
    <name type="scientific">Oikopleura dioica</name>
    <name type="common">Tunicate</name>
    <dbReference type="NCBI Taxonomy" id="34765"/>
    <lineage>
        <taxon>Eukaryota</taxon>
        <taxon>Metazoa</taxon>
        <taxon>Chordata</taxon>
        <taxon>Tunicata</taxon>
        <taxon>Appendicularia</taxon>
        <taxon>Copelata</taxon>
        <taxon>Oikopleuridae</taxon>
        <taxon>Oikopleura</taxon>
    </lineage>
</organism>
<dbReference type="PANTHER" id="PTHR11360:SF313">
    <property type="entry name" value="MONOCARBOXYLATE TRANSPORTER 13-LIKE ISOFORM X1"/>
    <property type="match status" value="1"/>
</dbReference>
<keyword evidence="3" id="KW-1185">Reference proteome</keyword>
<feature type="transmembrane region" description="Helical" evidence="1">
    <location>
        <begin position="150"/>
        <end position="171"/>
    </location>
</feature>
<feature type="transmembrane region" description="Helical" evidence="1">
    <location>
        <begin position="273"/>
        <end position="292"/>
    </location>
</feature>
<dbReference type="SUPFAM" id="SSF103473">
    <property type="entry name" value="MFS general substrate transporter"/>
    <property type="match status" value="1"/>
</dbReference>
<dbReference type="GO" id="GO:0016323">
    <property type="term" value="C:basolateral plasma membrane"/>
    <property type="evidence" value="ECO:0007669"/>
    <property type="project" value="TreeGrafter"/>
</dbReference>
<dbReference type="InterPro" id="IPR036259">
    <property type="entry name" value="MFS_trans_sf"/>
</dbReference>
<feature type="transmembrane region" description="Helical" evidence="1">
    <location>
        <begin position="363"/>
        <end position="384"/>
    </location>
</feature>
<feature type="transmembrane region" description="Helical" evidence="1">
    <location>
        <begin position="115"/>
        <end position="138"/>
    </location>
</feature>
<feature type="transmembrane region" description="Helical" evidence="1">
    <location>
        <begin position="177"/>
        <end position="198"/>
    </location>
</feature>
<protein>
    <recommendedName>
        <fullName evidence="4">Major facilitator superfamily (MFS) profile domain-containing protein</fullName>
    </recommendedName>
</protein>
<dbReference type="InterPro" id="IPR011701">
    <property type="entry name" value="MFS"/>
</dbReference>
<dbReference type="Gene3D" id="1.20.1250.20">
    <property type="entry name" value="MFS general substrate transporter like domains"/>
    <property type="match status" value="2"/>
</dbReference>
<evidence type="ECO:0008006" key="4">
    <source>
        <dbReference type="Google" id="ProtNLM"/>
    </source>
</evidence>
<evidence type="ECO:0000313" key="2">
    <source>
        <dbReference type="EMBL" id="CBY14062.1"/>
    </source>
</evidence>
<dbReference type="Proteomes" id="UP000001307">
    <property type="component" value="Unassembled WGS sequence"/>
</dbReference>
<evidence type="ECO:0000313" key="3">
    <source>
        <dbReference type="Proteomes" id="UP000001307"/>
    </source>
</evidence>
<accession>E4XWK7</accession>
<dbReference type="AlphaFoldDB" id="E4XWK7"/>
<dbReference type="Pfam" id="PF07690">
    <property type="entry name" value="MFS_1"/>
    <property type="match status" value="1"/>
</dbReference>
<feature type="transmembrane region" description="Helical" evidence="1">
    <location>
        <begin position="21"/>
        <end position="40"/>
    </location>
</feature>